<gene>
    <name evidence="3" type="ORF">ROHU_031233</name>
</gene>
<sequence length="544" mass="60966">MEREEAAAIVEPYATFLQILHEAQPGQFPTDRSKIALIITLLMGRALRWAEALWTSKSPHLGSLDLFLQHFRQVFGQPVTPITVQEELLQLHQGKLPIHEYILRFRILSLTSGWNDSALLAVFRRGLNTNIRQQMAIYEDNVGLDAFLKRAVTISQHLTACETPVESAPSCTSTEEPMHTDTYHLTAQERTRRLQGGLCLYCGAPSHLLLQCSVRPAKSTDIVSNLRDGSTKNMRETPRASERASVWGNSLFRASMSFVVRSSPNRSFLDFRYSDPLAFFHMRQLLVIWAISADGAAGVRRSRADSLPPVAYFPTPLYVPTFPFLVNLLTIMDSAEETELRRALSQQGVLLGRQQEELEASRHACAEVSLQLSQLVERLDQLQVSASAAQAAAPVPGLERAVSRHAEPRLNPPAPYSESDAVVPSARAFVQRCLRTWRIAREALTQTGERNKALADHHRIKPPPYVCGQKVWLSSKDINFRLPSRKLGPKFVGPFIITKVLSLVTVRLKLTPQFKKIHPVFHVSKIKPIFRFPPSTPDLCPPAS</sequence>
<dbReference type="STRING" id="84645.A0A498LNY2"/>
<organism evidence="3 4">
    <name type="scientific">Labeo rohita</name>
    <name type="common">Indian major carp</name>
    <name type="synonym">Cyprinus rohita</name>
    <dbReference type="NCBI Taxonomy" id="84645"/>
    <lineage>
        <taxon>Eukaryota</taxon>
        <taxon>Metazoa</taxon>
        <taxon>Chordata</taxon>
        <taxon>Craniata</taxon>
        <taxon>Vertebrata</taxon>
        <taxon>Euteleostomi</taxon>
        <taxon>Actinopterygii</taxon>
        <taxon>Neopterygii</taxon>
        <taxon>Teleostei</taxon>
        <taxon>Ostariophysi</taxon>
        <taxon>Cypriniformes</taxon>
        <taxon>Cyprinidae</taxon>
        <taxon>Labeoninae</taxon>
        <taxon>Labeonini</taxon>
        <taxon>Labeo</taxon>
    </lineage>
</organism>
<protein>
    <submittedName>
        <fullName evidence="3">Retrotransposon-derived PEG10</fullName>
    </submittedName>
</protein>
<proteinExistence type="predicted"/>
<keyword evidence="4" id="KW-1185">Reference proteome</keyword>
<accession>A0A498LNY2</accession>
<dbReference type="Proteomes" id="UP000290572">
    <property type="component" value="Unassembled WGS sequence"/>
</dbReference>
<evidence type="ECO:0000313" key="3">
    <source>
        <dbReference type="EMBL" id="RXN09771.1"/>
    </source>
</evidence>
<evidence type="ECO:0000259" key="2">
    <source>
        <dbReference type="Pfam" id="PF24626"/>
    </source>
</evidence>
<reference evidence="3 4" key="1">
    <citation type="submission" date="2018-03" db="EMBL/GenBank/DDBJ databases">
        <title>Draft genome sequence of Rohu Carp (Labeo rohita).</title>
        <authorList>
            <person name="Das P."/>
            <person name="Kushwaha B."/>
            <person name="Joshi C.G."/>
            <person name="Kumar D."/>
            <person name="Nagpure N.S."/>
            <person name="Sahoo L."/>
            <person name="Das S.P."/>
            <person name="Bit A."/>
            <person name="Patnaik S."/>
            <person name="Meher P.K."/>
            <person name="Jayasankar P."/>
            <person name="Koringa P.G."/>
            <person name="Patel N.V."/>
            <person name="Hinsu A.T."/>
            <person name="Kumar R."/>
            <person name="Pandey M."/>
            <person name="Agarwal S."/>
            <person name="Srivastava S."/>
            <person name="Singh M."/>
            <person name="Iquebal M.A."/>
            <person name="Jaiswal S."/>
            <person name="Angadi U.B."/>
            <person name="Kumar N."/>
            <person name="Raza M."/>
            <person name="Shah T.M."/>
            <person name="Rai A."/>
            <person name="Jena J.K."/>
        </authorList>
    </citation>
    <scope>NUCLEOTIDE SEQUENCE [LARGE SCALE GENOMIC DNA]</scope>
    <source>
        <strain evidence="3">DASCIFA01</strain>
        <tissue evidence="3">Testis</tissue>
    </source>
</reference>
<evidence type="ECO:0000313" key="4">
    <source>
        <dbReference type="Proteomes" id="UP000290572"/>
    </source>
</evidence>
<feature type="domain" description="Retrotransposon gag" evidence="1">
    <location>
        <begin position="37"/>
        <end position="129"/>
    </location>
</feature>
<dbReference type="Pfam" id="PF24626">
    <property type="entry name" value="SH3_Tf2-1"/>
    <property type="match status" value="1"/>
</dbReference>
<dbReference type="EMBL" id="QBIY01013248">
    <property type="protein sequence ID" value="RXN09771.1"/>
    <property type="molecule type" value="Genomic_DNA"/>
</dbReference>
<feature type="domain" description="Tf2-1-like SH3-like" evidence="2">
    <location>
        <begin position="468"/>
        <end position="528"/>
    </location>
</feature>
<dbReference type="InterPro" id="IPR032567">
    <property type="entry name" value="RTL1-rel"/>
</dbReference>
<dbReference type="Pfam" id="PF03732">
    <property type="entry name" value="Retrotrans_gag"/>
    <property type="match status" value="1"/>
</dbReference>
<dbReference type="PANTHER" id="PTHR15503:SF22">
    <property type="entry name" value="TRANSPOSON TY3-I GAG POLYPROTEIN"/>
    <property type="match status" value="1"/>
</dbReference>
<comment type="caution">
    <text evidence="3">The sequence shown here is derived from an EMBL/GenBank/DDBJ whole genome shotgun (WGS) entry which is preliminary data.</text>
</comment>
<name>A0A498LNY2_LABRO</name>
<dbReference type="InterPro" id="IPR005162">
    <property type="entry name" value="Retrotrans_gag_dom"/>
</dbReference>
<dbReference type="PANTHER" id="PTHR15503">
    <property type="entry name" value="LDOC1 RELATED"/>
    <property type="match status" value="1"/>
</dbReference>
<evidence type="ECO:0000259" key="1">
    <source>
        <dbReference type="Pfam" id="PF03732"/>
    </source>
</evidence>
<dbReference type="InterPro" id="IPR056924">
    <property type="entry name" value="SH3_Tf2-1"/>
</dbReference>
<dbReference type="AlphaFoldDB" id="A0A498LNY2"/>